<evidence type="ECO:0000313" key="3">
    <source>
        <dbReference type="Proteomes" id="UP001265259"/>
    </source>
</evidence>
<sequence>MHLLDRALGHGLDRDPGELQLLDGLRGPISAALVLGPAVGSGGADRLEIAPVVPLAELELVEQLGHAGARGRLGRTDPLAILRDVEIEGVVGLRLPEAAHQEARKGRPVGAGCGLRHVATLHRSTKGPADAGLFSEKRGKGRDQSWAGSSRFRITGFRSAV</sequence>
<proteinExistence type="predicted"/>
<dbReference type="Proteomes" id="UP001265259">
    <property type="component" value="Unassembled WGS sequence"/>
</dbReference>
<dbReference type="EMBL" id="JAVRHL010000006">
    <property type="protein sequence ID" value="MDT0684583.1"/>
    <property type="molecule type" value="Genomic_DNA"/>
</dbReference>
<reference evidence="2 3" key="1">
    <citation type="submission" date="2023-09" db="EMBL/GenBank/DDBJ databases">
        <authorList>
            <person name="Rey-Velasco X."/>
        </authorList>
    </citation>
    <scope>NUCLEOTIDE SEQUENCE [LARGE SCALE GENOMIC DNA]</scope>
    <source>
        <strain evidence="2 3">F158</strain>
    </source>
</reference>
<feature type="region of interest" description="Disordered" evidence="1">
    <location>
        <begin position="126"/>
        <end position="146"/>
    </location>
</feature>
<comment type="caution">
    <text evidence="2">The sequence shown here is derived from an EMBL/GenBank/DDBJ whole genome shotgun (WGS) entry which is preliminary data.</text>
</comment>
<evidence type="ECO:0000313" key="2">
    <source>
        <dbReference type="EMBL" id="MDT0684583.1"/>
    </source>
</evidence>
<evidence type="ECO:0000256" key="1">
    <source>
        <dbReference type="SAM" id="MobiDB-lite"/>
    </source>
</evidence>
<protein>
    <submittedName>
        <fullName evidence="2">Uncharacterized protein</fullName>
    </submittedName>
</protein>
<name>A0ABU3DLW8_9RHOB</name>
<accession>A0ABU3DLW8</accession>
<gene>
    <name evidence="2" type="ORF">RM543_18125</name>
</gene>
<keyword evidence="3" id="KW-1185">Reference proteome</keyword>
<organism evidence="2 3">
    <name type="scientific">Tropicimonas omnivorans</name>
    <dbReference type="NCBI Taxonomy" id="3075590"/>
    <lineage>
        <taxon>Bacteria</taxon>
        <taxon>Pseudomonadati</taxon>
        <taxon>Pseudomonadota</taxon>
        <taxon>Alphaproteobacteria</taxon>
        <taxon>Rhodobacterales</taxon>
        <taxon>Roseobacteraceae</taxon>
        <taxon>Tropicimonas</taxon>
    </lineage>
</organism>
<dbReference type="RefSeq" id="WP_311694218.1">
    <property type="nucleotide sequence ID" value="NZ_JAVRHL010000006.1"/>
</dbReference>